<accession>A0ABQ9XQZ9</accession>
<proteinExistence type="predicted"/>
<dbReference type="Proteomes" id="UP001281761">
    <property type="component" value="Unassembled WGS sequence"/>
</dbReference>
<gene>
    <name evidence="1" type="ORF">BLNAU_12400</name>
</gene>
<keyword evidence="2" id="KW-1185">Reference proteome</keyword>
<protein>
    <submittedName>
        <fullName evidence="1">Uncharacterized protein</fullName>
    </submittedName>
</protein>
<reference evidence="1 2" key="1">
    <citation type="journal article" date="2022" name="bioRxiv">
        <title>Genomics of Preaxostyla Flagellates Illuminates Evolutionary Transitions and the Path Towards Mitochondrial Loss.</title>
        <authorList>
            <person name="Novak L.V.F."/>
            <person name="Treitli S.C."/>
            <person name="Pyrih J."/>
            <person name="Halakuc P."/>
            <person name="Pipaliya S.V."/>
            <person name="Vacek V."/>
            <person name="Brzon O."/>
            <person name="Soukal P."/>
            <person name="Eme L."/>
            <person name="Dacks J.B."/>
            <person name="Karnkowska A."/>
            <person name="Elias M."/>
            <person name="Hampl V."/>
        </authorList>
    </citation>
    <scope>NUCLEOTIDE SEQUENCE [LARGE SCALE GENOMIC DNA]</scope>
    <source>
        <strain evidence="1">NAU3</strain>
        <tissue evidence="1">Gut</tissue>
    </source>
</reference>
<sequence length="386" mass="44804">MRFSTTPKIRLIIAPLLSHLQKYVQLTKDETFIIISSLNFCSKSFLIPILLLRATTPIEVDSEIISDFSLFLKETLPTILTNLSNIDTLIASFPSDSSLNTPLVSGDRPPMIDWLKELRKEYANFVSNGWHFLIDSAASITEPHKSSFQTIILDDPSFSDLILNSLKLNHPNVWEITIIALTNIVVKFEGMRERFRTTNLVGRMFETVDFVSLPLSESETIFCLTSFIAWMLEPIGDDEEAHVDQYPLIRVSVFEPTQQFITFMFDNSDKLSLDEGKRVKFEYFLCRIHNNIKNMELRSDEYDTDTVSELVKWEVQTMVAMENEEHLMIEWNRDKPERQKRREVLLREEGWDDGFELRVVGMDVDTSQDMRDCWMDFGVERALNAD</sequence>
<name>A0ABQ9XQZ9_9EUKA</name>
<comment type="caution">
    <text evidence="1">The sequence shown here is derived from an EMBL/GenBank/DDBJ whole genome shotgun (WGS) entry which is preliminary data.</text>
</comment>
<dbReference type="EMBL" id="JARBJD010000100">
    <property type="protein sequence ID" value="KAK2952751.1"/>
    <property type="molecule type" value="Genomic_DNA"/>
</dbReference>
<evidence type="ECO:0000313" key="1">
    <source>
        <dbReference type="EMBL" id="KAK2952751.1"/>
    </source>
</evidence>
<evidence type="ECO:0000313" key="2">
    <source>
        <dbReference type="Proteomes" id="UP001281761"/>
    </source>
</evidence>
<organism evidence="1 2">
    <name type="scientific">Blattamonas nauphoetae</name>
    <dbReference type="NCBI Taxonomy" id="2049346"/>
    <lineage>
        <taxon>Eukaryota</taxon>
        <taxon>Metamonada</taxon>
        <taxon>Preaxostyla</taxon>
        <taxon>Oxymonadida</taxon>
        <taxon>Blattamonas</taxon>
    </lineage>
</organism>